<evidence type="ECO:0000313" key="2">
    <source>
        <dbReference type="EMBL" id="KAJ4459266.1"/>
    </source>
</evidence>
<feature type="region of interest" description="Disordered" evidence="1">
    <location>
        <begin position="660"/>
        <end position="1084"/>
    </location>
</feature>
<sequence>MMTFEKRRELVELVLLFSIQKGRAHCCAKKSRVSLISPKVVQPNCDRRNRGAHDGPPLRMRLSLNAAEDSSFIESNEVHTIISLMQQHLLHGEYAAAARLMPTLLRTSDKAVEFVYSSGLAVLRASPATAHTLVRFFYSLIADEHQPARKRALVLALVQHLIQLNELRQAYDTLMTYLPLEIFHQFAEFHAYAGMLGVMLVERRRREFPGETQTEDPTNVAAMATVDRAESLLETARQALEQAISLDRRAAAYVQFYVDHFRETQYLRCCDLAAALCESCPDNPAAYAIYVPLVANPPSASAGQQQPHDPTLPQPPVPTYLPLALSSLCERWARADPAADSPLLMLERFAREQAADELVLLELLLLRFDNPEMILAKDCEYDPPLSPRSFARAPRQPYPGSVDQDPATPPEPSASQLHPPQMPAFPLEQWGLLLSALQRLEQRRYEAERDPGMAAVAQRLEGWVGSFQARCSWWEEAHFSLTNTTGGTAPSLSFDPSLYPRMGVRTSAQRAAVTKLLYGEDCPFVEATVRYWRAEGLRGGARVMDGMPGGGAAARLISPEEVLTTLRQYGLVPETLPLDELALPPTERTALLPAIPDITQLPFVITGIVDITNTPPVSTNIPQATTTPSGVSIPHQQANLTPQARRAAAIPCAHASPAAPAALAHPHGGSGGAVGRVPGQPDLTAMTPVTKRPRVAVVQDDDDDDGDDGKVGESQDPQAQQPGSPHTLGILDDDDDDGMAVAGPPTAAPSQILDDDGDDAGMAILDDDDEGDDADAGMTVAVAPAPATSTHPTPEDERDDEGEDDGKMLSGGAQDIPVPAPAPATPKILADDGDGEIPAGGSVPTTPKIMNDDDGEGDGAEGAVTPVPVPVPAAPAVILDDDLDLSVDDEGRRAASDAAAAAASSASSGPAILDDDADEDRAASDAAAPAPAILDDDGDEIDRGDKGRAAPSAPAILDDDADADLDEGEGRRAVGTAAPAPAILDDDDDDDGQTPSAQAPATTPGPMMMLVPVLRRSPPKPSATGGAGDGDDGDAGESDGDGDGDGGDGKGDGGSSLGAPPPPPPPPGENDQAVADSSSSPSHA</sequence>
<feature type="compositionally biased region" description="Low complexity" evidence="1">
    <location>
        <begin position="776"/>
        <end position="792"/>
    </location>
</feature>
<feature type="compositionally biased region" description="Acidic residues" evidence="1">
    <location>
        <begin position="753"/>
        <end position="775"/>
    </location>
</feature>
<dbReference type="Proteomes" id="UP001141327">
    <property type="component" value="Unassembled WGS sequence"/>
</dbReference>
<protein>
    <submittedName>
        <fullName evidence="2">Uncharacterized protein</fullName>
    </submittedName>
</protein>
<feature type="compositionally biased region" description="Polar residues" evidence="1">
    <location>
        <begin position="715"/>
        <end position="724"/>
    </location>
</feature>
<proteinExistence type="predicted"/>
<feature type="compositionally biased region" description="Acidic residues" evidence="1">
    <location>
        <begin position="957"/>
        <end position="967"/>
    </location>
</feature>
<dbReference type="EMBL" id="JAPMOS010000021">
    <property type="protein sequence ID" value="KAJ4459266.1"/>
    <property type="molecule type" value="Genomic_DNA"/>
</dbReference>
<comment type="caution">
    <text evidence="2">The sequence shown here is derived from an EMBL/GenBank/DDBJ whole genome shotgun (WGS) entry which is preliminary data.</text>
</comment>
<name>A0ABQ8UJ56_9EUKA</name>
<feature type="compositionally biased region" description="Low complexity" evidence="1">
    <location>
        <begin position="896"/>
        <end position="912"/>
    </location>
</feature>
<keyword evidence="3" id="KW-1185">Reference proteome</keyword>
<gene>
    <name evidence="2" type="ORF">PAPYR_4802</name>
</gene>
<evidence type="ECO:0000256" key="1">
    <source>
        <dbReference type="SAM" id="MobiDB-lite"/>
    </source>
</evidence>
<feature type="compositionally biased region" description="Low complexity" evidence="1">
    <location>
        <begin position="924"/>
        <end position="933"/>
    </location>
</feature>
<feature type="region of interest" description="Disordered" evidence="1">
    <location>
        <begin position="298"/>
        <end position="317"/>
    </location>
</feature>
<feature type="compositionally biased region" description="Acidic residues" evidence="1">
    <location>
        <begin position="1029"/>
        <end position="1046"/>
    </location>
</feature>
<feature type="compositionally biased region" description="Acidic residues" evidence="1">
    <location>
        <begin position="879"/>
        <end position="888"/>
    </location>
</feature>
<feature type="region of interest" description="Disordered" evidence="1">
    <location>
        <begin position="386"/>
        <end position="421"/>
    </location>
</feature>
<evidence type="ECO:0000313" key="3">
    <source>
        <dbReference type="Proteomes" id="UP001141327"/>
    </source>
</evidence>
<accession>A0ABQ8UJ56</accession>
<feature type="compositionally biased region" description="Pro residues" evidence="1">
    <location>
        <begin position="1059"/>
        <end position="1068"/>
    </location>
</feature>
<organism evidence="2 3">
    <name type="scientific">Paratrimastix pyriformis</name>
    <dbReference type="NCBI Taxonomy" id="342808"/>
    <lineage>
        <taxon>Eukaryota</taxon>
        <taxon>Metamonada</taxon>
        <taxon>Preaxostyla</taxon>
        <taxon>Paratrimastigidae</taxon>
        <taxon>Paratrimastix</taxon>
    </lineage>
</organism>
<feature type="compositionally biased region" description="Polar residues" evidence="1">
    <location>
        <begin position="298"/>
        <end position="308"/>
    </location>
</feature>
<feature type="compositionally biased region" description="Polar residues" evidence="1">
    <location>
        <begin position="1075"/>
        <end position="1084"/>
    </location>
</feature>
<reference evidence="2" key="1">
    <citation type="journal article" date="2022" name="bioRxiv">
        <title>Genomics of Preaxostyla Flagellates Illuminates Evolutionary Transitions and the Path Towards Mitochondrial Loss.</title>
        <authorList>
            <person name="Novak L.V.F."/>
            <person name="Treitli S.C."/>
            <person name="Pyrih J."/>
            <person name="Halakuc P."/>
            <person name="Pipaliya S.V."/>
            <person name="Vacek V."/>
            <person name="Brzon O."/>
            <person name="Soukal P."/>
            <person name="Eme L."/>
            <person name="Dacks J.B."/>
            <person name="Karnkowska A."/>
            <person name="Elias M."/>
            <person name="Hampl V."/>
        </authorList>
    </citation>
    <scope>NUCLEOTIDE SEQUENCE</scope>
    <source>
        <strain evidence="2">RCP-MX</strain>
    </source>
</reference>